<dbReference type="Proteomes" id="UP000019678">
    <property type="component" value="Unassembled WGS sequence"/>
</dbReference>
<dbReference type="EMBL" id="ASRX01000095">
    <property type="protein sequence ID" value="EYF00902.1"/>
    <property type="molecule type" value="Genomic_DNA"/>
</dbReference>
<protein>
    <recommendedName>
        <fullName evidence="5">Lipoprotein</fullName>
    </recommendedName>
</protein>
<keyword evidence="4" id="KW-1185">Reference proteome</keyword>
<dbReference type="RefSeq" id="WP_156041530.1">
    <property type="nucleotide sequence ID" value="NZ_ASRX01000095.1"/>
</dbReference>
<evidence type="ECO:0008006" key="5">
    <source>
        <dbReference type="Google" id="ProtNLM"/>
    </source>
</evidence>
<dbReference type="PROSITE" id="PS51257">
    <property type="entry name" value="PROKAR_LIPOPROTEIN"/>
    <property type="match status" value="1"/>
</dbReference>
<feature type="compositionally biased region" description="Gly residues" evidence="1">
    <location>
        <begin position="24"/>
        <end position="46"/>
    </location>
</feature>
<gene>
    <name evidence="3" type="ORF">CAP_8919</name>
</gene>
<evidence type="ECO:0000256" key="2">
    <source>
        <dbReference type="SAM" id="SignalP"/>
    </source>
</evidence>
<sequence length="281" mass="28928">MKVCGAVALILGALIAGCGSSDGGEGGNSPTGAGGGGAGGAGGGSGDCAPQAATEVTDVSGTWALLQVGSLNVLPQGFTTPITNRIVDLLLVKSDQTGEQVTLSGEYCDHYTEEEDAFVKASIPVAYRDSLVDVERVGTFAAGQLRVPELVEVVGASLSSPTEALPTEPDDARLFDQDGDQKPGVTIALSGLVDGEVYVAERKKTTLDGVAVSADRIEGLTSFSSEQSVVDADPANLKDQVASSEQSTDPNACNSYFVMLRVDDAMTCETLRTQRETLFGQ</sequence>
<feature type="signal peptide" evidence="2">
    <location>
        <begin position="1"/>
        <end position="23"/>
    </location>
</feature>
<feature type="region of interest" description="Disordered" evidence="1">
    <location>
        <begin position="24"/>
        <end position="49"/>
    </location>
</feature>
<comment type="caution">
    <text evidence="3">The sequence shown here is derived from an EMBL/GenBank/DDBJ whole genome shotgun (WGS) entry which is preliminary data.</text>
</comment>
<evidence type="ECO:0000313" key="4">
    <source>
        <dbReference type="Proteomes" id="UP000019678"/>
    </source>
</evidence>
<dbReference type="AlphaFoldDB" id="A0A017SVU9"/>
<evidence type="ECO:0000256" key="1">
    <source>
        <dbReference type="SAM" id="MobiDB-lite"/>
    </source>
</evidence>
<dbReference type="eggNOG" id="ENOG50349R4">
    <property type="taxonomic scope" value="Bacteria"/>
</dbReference>
<keyword evidence="2" id="KW-0732">Signal</keyword>
<dbReference type="OrthoDB" id="5525530at2"/>
<feature type="chain" id="PRO_5001496077" description="Lipoprotein" evidence="2">
    <location>
        <begin position="24"/>
        <end position="281"/>
    </location>
</feature>
<name>A0A017SVU9_9BACT</name>
<reference evidence="3 4" key="1">
    <citation type="submission" date="2013-05" db="EMBL/GenBank/DDBJ databases">
        <title>Genome assembly of Chondromyces apiculatus DSM 436.</title>
        <authorList>
            <person name="Sharma G."/>
            <person name="Khatri I."/>
            <person name="Kaur C."/>
            <person name="Mayilraj S."/>
            <person name="Subramanian S."/>
        </authorList>
    </citation>
    <scope>NUCLEOTIDE SEQUENCE [LARGE SCALE GENOMIC DNA]</scope>
    <source>
        <strain evidence="3 4">DSM 436</strain>
    </source>
</reference>
<accession>A0A017SVU9</accession>
<organism evidence="3 4">
    <name type="scientific">Chondromyces apiculatus DSM 436</name>
    <dbReference type="NCBI Taxonomy" id="1192034"/>
    <lineage>
        <taxon>Bacteria</taxon>
        <taxon>Pseudomonadati</taxon>
        <taxon>Myxococcota</taxon>
        <taxon>Polyangia</taxon>
        <taxon>Polyangiales</taxon>
        <taxon>Polyangiaceae</taxon>
        <taxon>Chondromyces</taxon>
    </lineage>
</organism>
<dbReference type="STRING" id="1192034.CAP_8919"/>
<evidence type="ECO:0000313" key="3">
    <source>
        <dbReference type="EMBL" id="EYF00902.1"/>
    </source>
</evidence>
<proteinExistence type="predicted"/>